<comment type="caution">
    <text evidence="1">The sequence shown here is derived from an EMBL/GenBank/DDBJ whole genome shotgun (WGS) entry which is preliminary data.</text>
</comment>
<name>A0A437QHQ0_9PROT</name>
<dbReference type="PROSITE" id="PS51318">
    <property type="entry name" value="TAT"/>
    <property type="match status" value="1"/>
</dbReference>
<reference evidence="2" key="1">
    <citation type="submission" date="2019-01" db="EMBL/GenBank/DDBJ databases">
        <title>Gri0909 isolated from a small marine red alga.</title>
        <authorList>
            <person name="Kim J."/>
            <person name="Jeong S.E."/>
            <person name="Jeon C.O."/>
        </authorList>
    </citation>
    <scope>NUCLEOTIDE SEQUENCE [LARGE SCALE GENOMIC DNA]</scope>
    <source>
        <strain evidence="2">Gri0909</strain>
    </source>
</reference>
<protein>
    <submittedName>
        <fullName evidence="1">Formate dehydrogenase</fullName>
    </submittedName>
</protein>
<proteinExistence type="predicted"/>
<dbReference type="RefSeq" id="WP_127768112.1">
    <property type="nucleotide sequence ID" value="NZ_SADE01000004.1"/>
</dbReference>
<keyword evidence="2" id="KW-1185">Reference proteome</keyword>
<evidence type="ECO:0000313" key="2">
    <source>
        <dbReference type="Proteomes" id="UP000287447"/>
    </source>
</evidence>
<organism evidence="1 2">
    <name type="scientific">Hwanghaeella grinnelliae</name>
    <dbReference type="NCBI Taxonomy" id="2500179"/>
    <lineage>
        <taxon>Bacteria</taxon>
        <taxon>Pseudomonadati</taxon>
        <taxon>Pseudomonadota</taxon>
        <taxon>Alphaproteobacteria</taxon>
        <taxon>Rhodospirillales</taxon>
        <taxon>Rhodospirillaceae</taxon>
        <taxon>Hwanghaeella</taxon>
    </lineage>
</organism>
<evidence type="ECO:0000313" key="1">
    <source>
        <dbReference type="EMBL" id="RVU34082.1"/>
    </source>
</evidence>
<dbReference type="InterPro" id="IPR006311">
    <property type="entry name" value="TAT_signal"/>
</dbReference>
<dbReference type="AlphaFoldDB" id="A0A437QHQ0"/>
<accession>A0A437QHQ0</accession>
<sequence>MATQSKEEVSRRAFFGAAGKGAAIGLGTVVAAASGAQAAEVEAPGGQHYRATDHVKTYYNSAKF</sequence>
<dbReference type="EMBL" id="SADE01000004">
    <property type="protein sequence ID" value="RVU34082.1"/>
    <property type="molecule type" value="Genomic_DNA"/>
</dbReference>
<dbReference type="Proteomes" id="UP000287447">
    <property type="component" value="Unassembled WGS sequence"/>
</dbReference>
<gene>
    <name evidence="1" type="ORF">EOI86_23485</name>
</gene>